<protein>
    <submittedName>
        <fullName evidence="2">Phage portal protein</fullName>
    </submittedName>
</protein>
<gene>
    <name evidence="2" type="ORF">H8Z77_01805</name>
</gene>
<dbReference type="Pfam" id="PF05133">
    <property type="entry name" value="SPP1_portal"/>
    <property type="match status" value="1"/>
</dbReference>
<feature type="compositionally biased region" description="Basic and acidic residues" evidence="1">
    <location>
        <begin position="460"/>
        <end position="473"/>
    </location>
</feature>
<accession>A0ABR7INQ5</accession>
<keyword evidence="3" id="KW-1185">Reference proteome</keyword>
<name>A0ABR7INQ5_9CLOT</name>
<feature type="region of interest" description="Disordered" evidence="1">
    <location>
        <begin position="430"/>
        <end position="473"/>
    </location>
</feature>
<proteinExistence type="predicted"/>
<evidence type="ECO:0000313" key="2">
    <source>
        <dbReference type="EMBL" id="MBC5786757.1"/>
    </source>
</evidence>
<feature type="compositionally biased region" description="Basic and acidic residues" evidence="1">
    <location>
        <begin position="435"/>
        <end position="450"/>
    </location>
</feature>
<dbReference type="Proteomes" id="UP000649151">
    <property type="component" value="Unassembled WGS sequence"/>
</dbReference>
<dbReference type="EMBL" id="JACOQK010000001">
    <property type="protein sequence ID" value="MBC5786757.1"/>
    <property type="molecule type" value="Genomic_DNA"/>
</dbReference>
<reference evidence="2 3" key="1">
    <citation type="submission" date="2020-08" db="EMBL/GenBank/DDBJ databases">
        <title>Genome public.</title>
        <authorList>
            <person name="Liu C."/>
            <person name="Sun Q."/>
        </authorList>
    </citation>
    <scope>NUCLEOTIDE SEQUENCE [LARGE SCALE GENOMIC DNA]</scope>
    <source>
        <strain evidence="2 3">NSJ-27</strain>
    </source>
</reference>
<dbReference type="InterPro" id="IPR021145">
    <property type="entry name" value="Portal_protein_SPP1_Gp6-like"/>
</dbReference>
<sequence>MTDEQFIINEILEFKTSQSRREMLDGEKYYAGTHDILNRKREVIGENGDLEPVDNLPNNRIVDNQYKKMVDQKNNYLLGKPFTFQTKDKHYTTILKNIFNRRFMRTLKNIGEDSLNHGIGWMFVSYDDSGGLVLKRLKGFEVIPEWKDADHTVLDAAIRIHTVIVYDGITPKEVEKVEVFDQTGIYYFTLQSGKLTPEQPYFKPYITVSENGKELPYYWSKIPLIPFKSNDKEVPLIKRVKSLQDGINSIESNFQNNMEEDTRNTILILVNYDGQNLGEFRRNLAQYGAVKVRSDGSHGGDVRKLQVEVNSENYKSILEIFKKSLIENAMGYDAKDDRLSGNPNQLNILSMYSDIDLDADAMETEYQAAFEELLWFIDCHLYNTGIGDFESIPVEVVFNRNIMINESELIDNCNKSSSLLSESTVLSKHPWVQDPQKEMDTIKEEQKQTQEDNDPYQDAFLKDKAGDRPDEEP</sequence>
<evidence type="ECO:0000256" key="1">
    <source>
        <dbReference type="SAM" id="MobiDB-lite"/>
    </source>
</evidence>
<organism evidence="2 3">
    <name type="scientific">Clostridium facile</name>
    <dbReference type="NCBI Taxonomy" id="2763035"/>
    <lineage>
        <taxon>Bacteria</taxon>
        <taxon>Bacillati</taxon>
        <taxon>Bacillota</taxon>
        <taxon>Clostridia</taxon>
        <taxon>Eubacteriales</taxon>
        <taxon>Clostridiaceae</taxon>
        <taxon>Clostridium</taxon>
    </lineage>
</organism>
<comment type="caution">
    <text evidence="2">The sequence shown here is derived from an EMBL/GenBank/DDBJ whole genome shotgun (WGS) entry which is preliminary data.</text>
</comment>
<evidence type="ECO:0000313" key="3">
    <source>
        <dbReference type="Proteomes" id="UP000649151"/>
    </source>
</evidence>